<keyword evidence="1" id="KW-0418">Kinase</keyword>
<keyword evidence="1" id="KW-0723">Serine/threonine-protein kinase</keyword>
<dbReference type="SUPFAM" id="SSF55874">
    <property type="entry name" value="ATPase domain of HSP90 chaperone/DNA topoisomerase II/histidine kinase"/>
    <property type="match status" value="1"/>
</dbReference>
<comment type="caution">
    <text evidence="4">The sequence shown here is derived from an EMBL/GenBank/DDBJ whole genome shotgun (WGS) entry which is preliminary data.</text>
</comment>
<keyword evidence="4" id="KW-0067">ATP-binding</keyword>
<organism evidence="4 5">
    <name type="scientific">Conexibacter stalactiti</name>
    <dbReference type="NCBI Taxonomy" id="1940611"/>
    <lineage>
        <taxon>Bacteria</taxon>
        <taxon>Bacillati</taxon>
        <taxon>Actinomycetota</taxon>
        <taxon>Thermoleophilia</taxon>
        <taxon>Solirubrobacterales</taxon>
        <taxon>Conexibacteraceae</taxon>
        <taxon>Conexibacter</taxon>
    </lineage>
</organism>
<sequence length="151" mass="15473">MRLTLPANAASVPQVRHAVVELGRAAGGSERMLADVALAVSEACSNVVVHAYREHAEPGTLAVEAELHGATLEVIVSDEGSGVLPREDSPGLGMGLALMAAVASSLQFDHDGAATRVHLTFDLAPPIAPEDGETAMAADDADATIRGADRD</sequence>
<keyword evidence="4" id="KW-0808">Transferase</keyword>
<dbReference type="EC" id="2.7.13.3" evidence="4"/>
<name>A0ABU4HIY6_9ACTN</name>
<dbReference type="InterPro" id="IPR003594">
    <property type="entry name" value="HATPase_dom"/>
</dbReference>
<reference evidence="4 5" key="2">
    <citation type="submission" date="2023-10" db="EMBL/GenBank/DDBJ databases">
        <authorList>
            <person name="Han X.F."/>
        </authorList>
    </citation>
    <scope>NUCLEOTIDE SEQUENCE [LARGE SCALE GENOMIC DNA]</scope>
    <source>
        <strain evidence="4 5">KCTC 39840</strain>
    </source>
</reference>
<dbReference type="PANTHER" id="PTHR35526">
    <property type="entry name" value="ANTI-SIGMA-F FACTOR RSBW-RELATED"/>
    <property type="match status" value="1"/>
</dbReference>
<evidence type="ECO:0000256" key="2">
    <source>
        <dbReference type="SAM" id="MobiDB-lite"/>
    </source>
</evidence>
<dbReference type="GO" id="GO:0005524">
    <property type="term" value="F:ATP binding"/>
    <property type="evidence" value="ECO:0007669"/>
    <property type="project" value="UniProtKB-KW"/>
</dbReference>
<dbReference type="Proteomes" id="UP001284601">
    <property type="component" value="Unassembled WGS sequence"/>
</dbReference>
<dbReference type="CDD" id="cd16936">
    <property type="entry name" value="HATPase_RsbW-like"/>
    <property type="match status" value="1"/>
</dbReference>
<dbReference type="Pfam" id="PF13581">
    <property type="entry name" value="HATPase_c_2"/>
    <property type="match status" value="1"/>
</dbReference>
<feature type="region of interest" description="Disordered" evidence="2">
    <location>
        <begin position="129"/>
        <end position="151"/>
    </location>
</feature>
<evidence type="ECO:0000256" key="1">
    <source>
        <dbReference type="ARBA" id="ARBA00022527"/>
    </source>
</evidence>
<accession>A0ABU4HIY6</accession>
<dbReference type="SMART" id="SM00387">
    <property type="entry name" value="HATPase_c"/>
    <property type="match status" value="1"/>
</dbReference>
<keyword evidence="5" id="KW-1185">Reference proteome</keyword>
<dbReference type="InterPro" id="IPR050267">
    <property type="entry name" value="Anti-sigma-factor_SerPK"/>
</dbReference>
<evidence type="ECO:0000313" key="4">
    <source>
        <dbReference type="EMBL" id="MDW5593220.1"/>
    </source>
</evidence>
<dbReference type="Gene3D" id="3.30.565.10">
    <property type="entry name" value="Histidine kinase-like ATPase, C-terminal domain"/>
    <property type="match status" value="1"/>
</dbReference>
<reference evidence="5" key="1">
    <citation type="submission" date="2023-07" db="EMBL/GenBank/DDBJ databases">
        <title>Conexibacter stalactiti sp. nov., isolated from stalactites in a lava cave and emended description of the genus Conexibacter.</title>
        <authorList>
            <person name="Lee S.D."/>
        </authorList>
    </citation>
    <scope>NUCLEOTIDE SEQUENCE [LARGE SCALE GENOMIC DNA]</scope>
    <source>
        <strain evidence="5">KCTC 39840</strain>
    </source>
</reference>
<dbReference type="EMBL" id="JAWSTH010000003">
    <property type="protein sequence ID" value="MDW5593220.1"/>
    <property type="molecule type" value="Genomic_DNA"/>
</dbReference>
<protein>
    <submittedName>
        <fullName evidence="4">ATP-binding protein</fullName>
        <ecNumber evidence="4">2.7.13.3</ecNumber>
    </submittedName>
</protein>
<dbReference type="GO" id="GO:0004673">
    <property type="term" value="F:protein histidine kinase activity"/>
    <property type="evidence" value="ECO:0007669"/>
    <property type="project" value="UniProtKB-EC"/>
</dbReference>
<keyword evidence="4" id="KW-0547">Nucleotide-binding</keyword>
<dbReference type="PANTHER" id="PTHR35526:SF3">
    <property type="entry name" value="ANTI-SIGMA-F FACTOR RSBW"/>
    <property type="match status" value="1"/>
</dbReference>
<gene>
    <name evidence="4" type="ORF">R7226_02645</name>
</gene>
<dbReference type="RefSeq" id="WP_318595482.1">
    <property type="nucleotide sequence ID" value="NZ_JAWSTH010000003.1"/>
</dbReference>
<evidence type="ECO:0000259" key="3">
    <source>
        <dbReference type="SMART" id="SM00387"/>
    </source>
</evidence>
<feature type="domain" description="Histidine kinase/HSP90-like ATPase" evidence="3">
    <location>
        <begin position="35"/>
        <end position="125"/>
    </location>
</feature>
<proteinExistence type="predicted"/>
<dbReference type="InterPro" id="IPR036890">
    <property type="entry name" value="HATPase_C_sf"/>
</dbReference>
<evidence type="ECO:0000313" key="5">
    <source>
        <dbReference type="Proteomes" id="UP001284601"/>
    </source>
</evidence>